<protein>
    <submittedName>
        <fullName evidence="1">Uncharacterized protein</fullName>
    </submittedName>
</protein>
<evidence type="ECO:0000313" key="1">
    <source>
        <dbReference type="EMBL" id="EOI06884.1"/>
    </source>
</evidence>
<gene>
    <name evidence="2" type="ORF">I586_02961</name>
    <name evidence="1" type="ORF">UAY_00226</name>
</gene>
<dbReference type="EMBL" id="AJAS01000002">
    <property type="protein sequence ID" value="EOI06884.1"/>
    <property type="molecule type" value="Genomic_DNA"/>
</dbReference>
<dbReference type="RefSeq" id="WP_010763649.1">
    <property type="nucleotide sequence ID" value="NZ_ASWB01000004.1"/>
</dbReference>
<evidence type="ECO:0000313" key="3">
    <source>
        <dbReference type="Proteomes" id="UP000013781"/>
    </source>
</evidence>
<reference evidence="1 3" key="1">
    <citation type="submission" date="2013-02" db="EMBL/GenBank/DDBJ databases">
        <title>The Genome Sequence of Enterococcus moraviensis BAA-383.</title>
        <authorList>
            <consortium name="The Broad Institute Genome Sequencing Platform"/>
            <consortium name="The Broad Institute Genome Sequencing Center for Infectious Disease"/>
            <person name="Earl A.M."/>
            <person name="Gilmore M.S."/>
            <person name="Lebreton F."/>
            <person name="Walker B."/>
            <person name="Young S.K."/>
            <person name="Zeng Q."/>
            <person name="Gargeya S."/>
            <person name="Fitzgerald M."/>
            <person name="Haas B."/>
            <person name="Abouelleil A."/>
            <person name="Alvarado L."/>
            <person name="Arachchi H.M."/>
            <person name="Berlin A.M."/>
            <person name="Chapman S.B."/>
            <person name="Dewar J."/>
            <person name="Goldberg J."/>
            <person name="Griggs A."/>
            <person name="Gujja S."/>
            <person name="Hansen M."/>
            <person name="Howarth C."/>
            <person name="Imamovic A."/>
            <person name="Larimer J."/>
            <person name="McCowan C."/>
            <person name="Murphy C."/>
            <person name="Neiman D."/>
            <person name="Pearson M."/>
            <person name="Priest M."/>
            <person name="Roberts A."/>
            <person name="Saif S."/>
            <person name="Shea T."/>
            <person name="Sisk P."/>
            <person name="Sykes S."/>
            <person name="Wortman J."/>
            <person name="Nusbaum C."/>
            <person name="Birren B."/>
        </authorList>
    </citation>
    <scope>NUCLEOTIDE SEQUENCE [LARGE SCALE GENOMIC DNA]</scope>
    <source>
        <strain evidence="1 3">ATCC BAA-383</strain>
    </source>
</reference>
<accession>R2TNW7</accession>
<evidence type="ECO:0000313" key="2">
    <source>
        <dbReference type="EMBL" id="EOT65227.1"/>
    </source>
</evidence>
<dbReference type="EMBL" id="ASWB01000004">
    <property type="protein sequence ID" value="EOT65227.1"/>
    <property type="molecule type" value="Genomic_DNA"/>
</dbReference>
<reference evidence="2 4" key="2">
    <citation type="submission" date="2013-03" db="EMBL/GenBank/DDBJ databases">
        <title>The Genome Sequence of Enterococcus moraviensis BAA-383 (PacBio/Illumina hybrid assembly).</title>
        <authorList>
            <consortium name="The Broad Institute Genomics Platform"/>
            <consortium name="The Broad Institute Genome Sequencing Center for Infectious Disease"/>
            <person name="Earl A."/>
            <person name="Russ C."/>
            <person name="Gilmore M."/>
            <person name="Surin D."/>
            <person name="Walker B."/>
            <person name="Young S."/>
            <person name="Zeng Q."/>
            <person name="Gargeya S."/>
            <person name="Fitzgerald M."/>
            <person name="Haas B."/>
            <person name="Abouelleil A."/>
            <person name="Allen A.W."/>
            <person name="Alvarado L."/>
            <person name="Arachchi H.M."/>
            <person name="Berlin A.M."/>
            <person name="Chapman S.B."/>
            <person name="Gainer-Dewar J."/>
            <person name="Goldberg J."/>
            <person name="Griggs A."/>
            <person name="Gujja S."/>
            <person name="Hansen M."/>
            <person name="Howarth C."/>
            <person name="Imamovic A."/>
            <person name="Ireland A."/>
            <person name="Larimer J."/>
            <person name="McCowan C."/>
            <person name="Murphy C."/>
            <person name="Pearson M."/>
            <person name="Poon T.W."/>
            <person name="Priest M."/>
            <person name="Roberts A."/>
            <person name="Saif S."/>
            <person name="Shea T."/>
            <person name="Sisk P."/>
            <person name="Sykes S."/>
            <person name="Wortman J."/>
            <person name="Nusbaum C."/>
            <person name="Birren B."/>
        </authorList>
    </citation>
    <scope>NUCLEOTIDE SEQUENCE [LARGE SCALE GENOMIC DNA]</scope>
    <source>
        <strain evidence="2 4">ATCC BAA-383</strain>
    </source>
</reference>
<comment type="caution">
    <text evidence="1">The sequence shown here is derived from an EMBL/GenBank/DDBJ whole genome shotgun (WGS) entry which is preliminary data.</text>
</comment>
<dbReference type="OrthoDB" id="9897594at2"/>
<proteinExistence type="predicted"/>
<dbReference type="Proteomes" id="UP000014157">
    <property type="component" value="Unassembled WGS sequence"/>
</dbReference>
<name>R2TNW7_9ENTE</name>
<dbReference type="eggNOG" id="ENOG503071N">
    <property type="taxonomic scope" value="Bacteria"/>
</dbReference>
<keyword evidence="4" id="KW-1185">Reference proteome</keyword>
<evidence type="ECO:0000313" key="4">
    <source>
        <dbReference type="Proteomes" id="UP000014157"/>
    </source>
</evidence>
<sequence>MDKRIYKTMDYISFNDMTITDALFQNHVLIIKFDGVYCFLENNNEKGVFVSNGQQKLVITVRNILNWHDWENERQSTDDFSVLNGKTFLALESKEEKKIKLIYSIGEIEIEITEIFSEILLTDLYWYRGLDAEERKYMNLPISSLPVSFF</sequence>
<dbReference type="PATRIC" id="fig|1158609.4.peg.2925"/>
<dbReference type="Proteomes" id="UP000013781">
    <property type="component" value="Unassembled WGS sequence"/>
</dbReference>
<organism evidence="1 3">
    <name type="scientific">Enterococcus moraviensis ATCC BAA-383</name>
    <dbReference type="NCBI Taxonomy" id="1158609"/>
    <lineage>
        <taxon>Bacteria</taxon>
        <taxon>Bacillati</taxon>
        <taxon>Bacillota</taxon>
        <taxon>Bacilli</taxon>
        <taxon>Lactobacillales</taxon>
        <taxon>Enterococcaceae</taxon>
        <taxon>Enterococcus</taxon>
    </lineage>
</organism>
<dbReference type="HOGENOM" id="CLU_1978105_0_0_9"/>
<dbReference type="AlphaFoldDB" id="R2TNW7"/>